<evidence type="ECO:0000256" key="1">
    <source>
        <dbReference type="ARBA" id="ARBA00006987"/>
    </source>
</evidence>
<dbReference type="Gene3D" id="3.40.190.150">
    <property type="entry name" value="Bordetella uptake gene, domain 1"/>
    <property type="match status" value="1"/>
</dbReference>
<dbReference type="EMBL" id="CP000542">
    <property type="protein sequence ID" value="ABM58252.1"/>
    <property type="molecule type" value="Genomic_DNA"/>
</dbReference>
<reference evidence="4" key="1">
    <citation type="submission" date="2006-12" db="EMBL/GenBank/DDBJ databases">
        <title>Complete sequence of chromosome 1 of Verminephrobacter eiseniae EF01-2.</title>
        <authorList>
            <person name="Copeland A."/>
            <person name="Lucas S."/>
            <person name="Lapidus A."/>
            <person name="Barry K."/>
            <person name="Detter J.C."/>
            <person name="Glavina del Rio T."/>
            <person name="Dalin E."/>
            <person name="Tice H."/>
            <person name="Pitluck S."/>
            <person name="Chertkov O."/>
            <person name="Brettin T."/>
            <person name="Bruce D."/>
            <person name="Han C."/>
            <person name="Tapia R."/>
            <person name="Gilna P."/>
            <person name="Schmutz J."/>
            <person name="Larimer F."/>
            <person name="Land M."/>
            <person name="Hauser L."/>
            <person name="Kyrpides N."/>
            <person name="Kim E."/>
            <person name="Stahl D."/>
            <person name="Richardson P."/>
        </authorList>
    </citation>
    <scope>NUCLEOTIDE SEQUENCE [LARGE SCALE GENOMIC DNA]</scope>
    <source>
        <strain evidence="4">EF01-2</strain>
    </source>
</reference>
<dbReference type="SUPFAM" id="SSF53850">
    <property type="entry name" value="Periplasmic binding protein-like II"/>
    <property type="match status" value="1"/>
</dbReference>
<dbReference type="HOGENOM" id="CLU_045683_0_0_4"/>
<organism evidence="3 4">
    <name type="scientific">Verminephrobacter eiseniae (strain EF01-2)</name>
    <dbReference type="NCBI Taxonomy" id="391735"/>
    <lineage>
        <taxon>Bacteria</taxon>
        <taxon>Pseudomonadati</taxon>
        <taxon>Pseudomonadota</taxon>
        <taxon>Betaproteobacteria</taxon>
        <taxon>Burkholderiales</taxon>
        <taxon>Comamonadaceae</taxon>
        <taxon>Verminephrobacter</taxon>
    </lineage>
</organism>
<dbReference type="eggNOG" id="COG3181">
    <property type="taxonomic scope" value="Bacteria"/>
</dbReference>
<protein>
    <submittedName>
        <fullName evidence="3">Uncharacterized protein UPF0065</fullName>
    </submittedName>
</protein>
<feature type="chain" id="PRO_5002640695" evidence="2">
    <location>
        <begin position="35"/>
        <end position="333"/>
    </location>
</feature>
<gene>
    <name evidence="3" type="ordered locus">Veis_2507</name>
</gene>
<dbReference type="RefSeq" id="WP_011810253.1">
    <property type="nucleotide sequence ID" value="NC_008786.1"/>
</dbReference>
<dbReference type="Pfam" id="PF03401">
    <property type="entry name" value="TctC"/>
    <property type="match status" value="1"/>
</dbReference>
<evidence type="ECO:0000313" key="3">
    <source>
        <dbReference type="EMBL" id="ABM58252.1"/>
    </source>
</evidence>
<dbReference type="KEGG" id="vei:Veis_2507"/>
<dbReference type="STRING" id="391735.Veis_2507"/>
<dbReference type="InterPro" id="IPR005064">
    <property type="entry name" value="BUG"/>
</dbReference>
<name>A1WKU5_VEREI</name>
<dbReference type="OrthoDB" id="8678477at2"/>
<keyword evidence="4" id="KW-1185">Reference proteome</keyword>
<feature type="signal peptide" evidence="2">
    <location>
        <begin position="1"/>
        <end position="34"/>
    </location>
</feature>
<accession>A1WKU5</accession>
<dbReference type="PANTHER" id="PTHR42928:SF5">
    <property type="entry name" value="BLR1237 PROTEIN"/>
    <property type="match status" value="1"/>
</dbReference>
<dbReference type="Gene3D" id="3.40.190.10">
    <property type="entry name" value="Periplasmic binding protein-like II"/>
    <property type="match status" value="1"/>
</dbReference>
<dbReference type="GeneID" id="76461045"/>
<dbReference type="Proteomes" id="UP000000374">
    <property type="component" value="Chromosome"/>
</dbReference>
<evidence type="ECO:0000313" key="4">
    <source>
        <dbReference type="Proteomes" id="UP000000374"/>
    </source>
</evidence>
<evidence type="ECO:0000256" key="2">
    <source>
        <dbReference type="SAM" id="SignalP"/>
    </source>
</evidence>
<dbReference type="PIRSF" id="PIRSF017082">
    <property type="entry name" value="YflP"/>
    <property type="match status" value="1"/>
</dbReference>
<keyword evidence="2" id="KW-0732">Signal</keyword>
<dbReference type="AlphaFoldDB" id="A1WKU5"/>
<sequence length="333" mass="35452">MSHVNDTAITRRRCLGVTCLSMASLMGIPCAAQALEWPDKPVKIIIPFSAGGATDSLGRALALELGKRWKQSVIVDNRPGAGGALGAEAAAKSPPDGHTLLLASGSMFTVNPFIYQKLPYSIDSFEMITKVASGPMVITVNAALPVKSLKELIAWAKNHPGVLHFASAGNGSQVHMAGESFADAAGIEMIHVPYKGEGPAYSDLMAGICEVAVANINTMVPLLKGDRLRALAVTSHERSVLLPNIPTAAEAGLPGFDFISWFGLMAPAGTAKSLRHRIYEDLRSALDQPGLKRYFQDLGMTPVLSEPGTLAQDIAREQAHWKTLIAKRGIHVK</sequence>
<dbReference type="PANTHER" id="PTHR42928">
    <property type="entry name" value="TRICARBOXYLATE-BINDING PROTEIN"/>
    <property type="match status" value="1"/>
</dbReference>
<comment type="similarity">
    <text evidence="1">Belongs to the UPF0065 (bug) family.</text>
</comment>
<dbReference type="CDD" id="cd07012">
    <property type="entry name" value="PBP2_Bug_TTT"/>
    <property type="match status" value="1"/>
</dbReference>
<dbReference type="InterPro" id="IPR042100">
    <property type="entry name" value="Bug_dom1"/>
</dbReference>
<proteinExistence type="inferred from homology"/>